<evidence type="ECO:0000256" key="15">
    <source>
        <dbReference type="ARBA" id="ARBA00022884"/>
    </source>
</evidence>
<evidence type="ECO:0000259" key="17">
    <source>
        <dbReference type="PROSITE" id="PS50142"/>
    </source>
</evidence>
<dbReference type="GO" id="GO:0005737">
    <property type="term" value="C:cytoplasm"/>
    <property type="evidence" value="ECO:0007669"/>
    <property type="project" value="UniProtKB-SubCell"/>
</dbReference>
<dbReference type="GO" id="GO:0046872">
    <property type="term" value="F:metal ion binding"/>
    <property type="evidence" value="ECO:0007669"/>
    <property type="project" value="UniProtKB-KW"/>
</dbReference>
<name>A0A3B0VVF1_9ZZZZ</name>
<comment type="catalytic activity">
    <reaction evidence="1">
        <text>Endonucleolytic cleavage to 5'-phosphomonoester.</text>
        <dbReference type="EC" id="3.1.26.3"/>
    </reaction>
</comment>
<dbReference type="CDD" id="cd10845">
    <property type="entry name" value="DSRM_RNAse_III_family"/>
    <property type="match status" value="1"/>
</dbReference>
<dbReference type="InterPro" id="IPR036389">
    <property type="entry name" value="RNase_III_sf"/>
</dbReference>
<evidence type="ECO:0000256" key="7">
    <source>
        <dbReference type="ARBA" id="ARBA00022552"/>
    </source>
</evidence>
<sequence>MNQSLKKLIRQQAPQCAKLEKKLAHNFKTPELLIRALTHRSYSFEHNELPGYDNETLEFLGDAVLDLIVGFLLFQHYPKEPEGILTKMRSALVQEGGLAVVARQLDLGRYILLGRGEDNNGGRAKPSILSCTYEAVIGAIFVDAGYEAARRVVEGHFIDRLQLNNKTQITDAKSRLQELTQQHGGQAPTYSLVDSSGPDHNKSFTVSVLLNGEELASATAGNKKAAEQKAAALALKQLSPQKK</sequence>
<dbReference type="SMART" id="SM00535">
    <property type="entry name" value="RIBOc"/>
    <property type="match status" value="1"/>
</dbReference>
<dbReference type="GO" id="GO:0008033">
    <property type="term" value="P:tRNA processing"/>
    <property type="evidence" value="ECO:0007669"/>
    <property type="project" value="UniProtKB-KW"/>
</dbReference>
<keyword evidence="15" id="KW-0694">RNA-binding</keyword>
<feature type="domain" description="RNase III" evidence="17">
    <location>
        <begin position="16"/>
        <end position="145"/>
    </location>
</feature>
<dbReference type="InterPro" id="IPR014720">
    <property type="entry name" value="dsRBD_dom"/>
</dbReference>
<dbReference type="AlphaFoldDB" id="A0A3B0VVF1"/>
<dbReference type="PANTHER" id="PTHR11207">
    <property type="entry name" value="RIBONUCLEASE III"/>
    <property type="match status" value="1"/>
</dbReference>
<keyword evidence="12" id="KW-0255">Endonuclease</keyword>
<dbReference type="EMBL" id="UOEX01000443">
    <property type="protein sequence ID" value="VAW42437.1"/>
    <property type="molecule type" value="Genomic_DNA"/>
</dbReference>
<feature type="domain" description="DRBM" evidence="16">
    <location>
        <begin position="171"/>
        <end position="240"/>
    </location>
</feature>
<dbReference type="PROSITE" id="PS50137">
    <property type="entry name" value="DS_RBD"/>
    <property type="match status" value="1"/>
</dbReference>
<dbReference type="EC" id="3.1.26.3" evidence="5"/>
<dbReference type="PANTHER" id="PTHR11207:SF0">
    <property type="entry name" value="RIBONUCLEASE 3"/>
    <property type="match status" value="1"/>
</dbReference>
<dbReference type="Pfam" id="PF00035">
    <property type="entry name" value="dsrm"/>
    <property type="match status" value="1"/>
</dbReference>
<evidence type="ECO:0000256" key="2">
    <source>
        <dbReference type="ARBA" id="ARBA00004496"/>
    </source>
</evidence>
<comment type="subunit">
    <text evidence="4">Homodimer.</text>
</comment>
<evidence type="ECO:0000256" key="5">
    <source>
        <dbReference type="ARBA" id="ARBA00012177"/>
    </source>
</evidence>
<evidence type="ECO:0000259" key="16">
    <source>
        <dbReference type="PROSITE" id="PS50137"/>
    </source>
</evidence>
<dbReference type="GO" id="GO:0006397">
    <property type="term" value="P:mRNA processing"/>
    <property type="evidence" value="ECO:0007669"/>
    <property type="project" value="UniProtKB-KW"/>
</dbReference>
<dbReference type="CDD" id="cd00593">
    <property type="entry name" value="RIBOc"/>
    <property type="match status" value="1"/>
</dbReference>
<dbReference type="Pfam" id="PF14622">
    <property type="entry name" value="Ribonucleas_3_3"/>
    <property type="match status" value="1"/>
</dbReference>
<dbReference type="SUPFAM" id="SSF54768">
    <property type="entry name" value="dsRNA-binding domain-like"/>
    <property type="match status" value="1"/>
</dbReference>
<keyword evidence="13 18" id="KW-0378">Hydrolase</keyword>
<keyword evidence="14" id="KW-0460">Magnesium</keyword>
<comment type="subcellular location">
    <subcellularLocation>
        <location evidence="2">Cytoplasm</location>
    </subcellularLocation>
</comment>
<dbReference type="SUPFAM" id="SSF69065">
    <property type="entry name" value="RNase III domain-like"/>
    <property type="match status" value="1"/>
</dbReference>
<evidence type="ECO:0000256" key="13">
    <source>
        <dbReference type="ARBA" id="ARBA00022801"/>
    </source>
</evidence>
<evidence type="ECO:0000256" key="9">
    <source>
        <dbReference type="ARBA" id="ARBA00022694"/>
    </source>
</evidence>
<proteinExistence type="inferred from homology"/>
<dbReference type="FunFam" id="1.10.1520.10:FF:000001">
    <property type="entry name" value="Ribonuclease 3"/>
    <property type="match status" value="1"/>
</dbReference>
<dbReference type="InterPro" id="IPR000999">
    <property type="entry name" value="RNase_III_dom"/>
</dbReference>
<reference evidence="18" key="1">
    <citation type="submission" date="2018-06" db="EMBL/GenBank/DDBJ databases">
        <authorList>
            <person name="Zhirakovskaya E."/>
        </authorList>
    </citation>
    <scope>NUCLEOTIDE SEQUENCE</scope>
</reference>
<dbReference type="GO" id="GO:0004525">
    <property type="term" value="F:ribonuclease III activity"/>
    <property type="evidence" value="ECO:0007669"/>
    <property type="project" value="UniProtKB-EC"/>
</dbReference>
<dbReference type="SMART" id="SM00358">
    <property type="entry name" value="DSRM"/>
    <property type="match status" value="1"/>
</dbReference>
<dbReference type="Gene3D" id="1.10.1520.10">
    <property type="entry name" value="Ribonuclease III domain"/>
    <property type="match status" value="1"/>
</dbReference>
<keyword evidence="6" id="KW-0963">Cytoplasm</keyword>
<keyword evidence="9" id="KW-0819">tRNA processing</keyword>
<evidence type="ECO:0000256" key="4">
    <source>
        <dbReference type="ARBA" id="ARBA00011738"/>
    </source>
</evidence>
<evidence type="ECO:0000256" key="11">
    <source>
        <dbReference type="ARBA" id="ARBA00022723"/>
    </source>
</evidence>
<keyword evidence="7" id="KW-0698">rRNA processing</keyword>
<protein>
    <recommendedName>
        <fullName evidence="5">ribonuclease III</fullName>
        <ecNumber evidence="5">3.1.26.3</ecNumber>
    </recommendedName>
</protein>
<evidence type="ECO:0000256" key="3">
    <source>
        <dbReference type="ARBA" id="ARBA00010183"/>
    </source>
</evidence>
<gene>
    <name evidence="18" type="ORF">MNBD_DELTA03-863</name>
</gene>
<keyword evidence="8" id="KW-0507">mRNA processing</keyword>
<evidence type="ECO:0000256" key="6">
    <source>
        <dbReference type="ARBA" id="ARBA00022490"/>
    </source>
</evidence>
<dbReference type="GO" id="GO:0042802">
    <property type="term" value="F:identical protein binding"/>
    <property type="evidence" value="ECO:0007669"/>
    <property type="project" value="UniProtKB-ARBA"/>
</dbReference>
<evidence type="ECO:0000256" key="8">
    <source>
        <dbReference type="ARBA" id="ARBA00022664"/>
    </source>
</evidence>
<dbReference type="NCBIfam" id="TIGR02191">
    <property type="entry name" value="RNaseIII"/>
    <property type="match status" value="1"/>
</dbReference>
<dbReference type="InterPro" id="IPR011907">
    <property type="entry name" value="RNase_III"/>
</dbReference>
<evidence type="ECO:0000256" key="14">
    <source>
        <dbReference type="ARBA" id="ARBA00022842"/>
    </source>
</evidence>
<accession>A0A3B0VVF1</accession>
<dbReference type="PROSITE" id="PS50142">
    <property type="entry name" value="RNASE_3_2"/>
    <property type="match status" value="1"/>
</dbReference>
<dbReference type="Gene3D" id="3.30.160.20">
    <property type="match status" value="1"/>
</dbReference>
<dbReference type="GO" id="GO:0003725">
    <property type="term" value="F:double-stranded RNA binding"/>
    <property type="evidence" value="ECO:0007669"/>
    <property type="project" value="TreeGrafter"/>
</dbReference>
<dbReference type="GO" id="GO:0010468">
    <property type="term" value="P:regulation of gene expression"/>
    <property type="evidence" value="ECO:0007669"/>
    <property type="project" value="TreeGrafter"/>
</dbReference>
<dbReference type="GO" id="GO:0006364">
    <property type="term" value="P:rRNA processing"/>
    <property type="evidence" value="ECO:0007669"/>
    <property type="project" value="UniProtKB-KW"/>
</dbReference>
<dbReference type="PROSITE" id="PS00517">
    <property type="entry name" value="RNASE_3_1"/>
    <property type="match status" value="1"/>
</dbReference>
<dbReference type="FunFam" id="3.30.160.20:FF:000003">
    <property type="entry name" value="Ribonuclease 3"/>
    <property type="match status" value="1"/>
</dbReference>
<evidence type="ECO:0000313" key="18">
    <source>
        <dbReference type="EMBL" id="VAW42437.1"/>
    </source>
</evidence>
<evidence type="ECO:0000256" key="1">
    <source>
        <dbReference type="ARBA" id="ARBA00000109"/>
    </source>
</evidence>
<dbReference type="HAMAP" id="MF_00104">
    <property type="entry name" value="RNase_III"/>
    <property type="match status" value="1"/>
</dbReference>
<keyword evidence="10" id="KW-0540">Nuclease</keyword>
<keyword evidence="11" id="KW-0479">Metal-binding</keyword>
<organism evidence="18">
    <name type="scientific">hydrothermal vent metagenome</name>
    <dbReference type="NCBI Taxonomy" id="652676"/>
    <lineage>
        <taxon>unclassified sequences</taxon>
        <taxon>metagenomes</taxon>
        <taxon>ecological metagenomes</taxon>
    </lineage>
</organism>
<evidence type="ECO:0000256" key="12">
    <source>
        <dbReference type="ARBA" id="ARBA00022759"/>
    </source>
</evidence>
<evidence type="ECO:0000256" key="10">
    <source>
        <dbReference type="ARBA" id="ARBA00022722"/>
    </source>
</evidence>
<comment type="similarity">
    <text evidence="3">Belongs to the ribonuclease III family.</text>
</comment>